<dbReference type="Gene3D" id="1.25.40.20">
    <property type="entry name" value="Ankyrin repeat-containing domain"/>
    <property type="match status" value="1"/>
</dbReference>
<proteinExistence type="predicted"/>
<dbReference type="OrthoDB" id="94804at2759"/>
<dbReference type="AlphaFoldDB" id="A0A485LCY5"/>
<keyword evidence="3" id="KW-1185">Reference proteome</keyword>
<sequence>MDDGSVNPSTSHPHAMATTTVLVSHDLFLLLTSFMPGRRAKEWTDAFRILRAGHLHLLHQAVVTSATMNAAAAAGRLDILRWLHERHASSLGWTTAAMDHAAANGHLNVVTFLHTHRHEGCTCAAMDGAAANGHLDMLQYLYHDTDAPFEPVDVLVQATEAEHYDVALWLERLTTRRPVITSDETRPTWVVCVVGHVRAFVRSWFRTPRIV</sequence>
<dbReference type="InterPro" id="IPR002110">
    <property type="entry name" value="Ankyrin_rpt"/>
</dbReference>
<reference evidence="1" key="2">
    <citation type="submission" date="2019-06" db="EMBL/GenBank/DDBJ databases">
        <title>Genomics analysis of Aphanomyces spp. identifies a new class of oomycete effector associated with host adaptation.</title>
        <authorList>
            <person name="Gaulin E."/>
        </authorList>
    </citation>
    <scope>NUCLEOTIDE SEQUENCE</scope>
    <source>
        <strain evidence="1">CBS 578.67</strain>
    </source>
</reference>
<dbReference type="Proteomes" id="UP000332933">
    <property type="component" value="Unassembled WGS sequence"/>
</dbReference>
<dbReference type="EMBL" id="VJMH01006481">
    <property type="protein sequence ID" value="KAF0689282.1"/>
    <property type="molecule type" value="Genomic_DNA"/>
</dbReference>
<dbReference type="EMBL" id="CAADRA010006502">
    <property type="protein sequence ID" value="VFT95981.1"/>
    <property type="molecule type" value="Genomic_DNA"/>
</dbReference>
<evidence type="ECO:0000313" key="1">
    <source>
        <dbReference type="EMBL" id="KAF0689282.1"/>
    </source>
</evidence>
<accession>A0A485LCY5</accession>
<organism evidence="2 3">
    <name type="scientific">Aphanomyces stellatus</name>
    <dbReference type="NCBI Taxonomy" id="120398"/>
    <lineage>
        <taxon>Eukaryota</taxon>
        <taxon>Sar</taxon>
        <taxon>Stramenopiles</taxon>
        <taxon>Oomycota</taxon>
        <taxon>Saprolegniomycetes</taxon>
        <taxon>Saprolegniales</taxon>
        <taxon>Verrucalvaceae</taxon>
        <taxon>Aphanomyces</taxon>
    </lineage>
</organism>
<protein>
    <submittedName>
        <fullName evidence="2">Aste57867_19261 protein</fullName>
    </submittedName>
</protein>
<gene>
    <name evidence="2" type="primary">Aste57867_19261</name>
    <name evidence="1" type="ORF">As57867_019197</name>
    <name evidence="2" type="ORF">ASTE57867_19261</name>
</gene>
<dbReference type="Pfam" id="PF12796">
    <property type="entry name" value="Ank_2"/>
    <property type="match status" value="1"/>
</dbReference>
<dbReference type="PANTHER" id="PTHR46586:SF3">
    <property type="entry name" value="ANKYRIN REPEAT-CONTAINING PROTEIN"/>
    <property type="match status" value="1"/>
</dbReference>
<evidence type="ECO:0000313" key="2">
    <source>
        <dbReference type="EMBL" id="VFT95981.1"/>
    </source>
</evidence>
<dbReference type="PANTHER" id="PTHR46586">
    <property type="entry name" value="ANKYRIN REPEAT-CONTAINING PROTEIN"/>
    <property type="match status" value="1"/>
</dbReference>
<dbReference type="SUPFAM" id="SSF140860">
    <property type="entry name" value="Pseudo ankyrin repeat-like"/>
    <property type="match status" value="2"/>
</dbReference>
<evidence type="ECO:0000313" key="3">
    <source>
        <dbReference type="Proteomes" id="UP000332933"/>
    </source>
</evidence>
<dbReference type="InterPro" id="IPR036770">
    <property type="entry name" value="Ankyrin_rpt-contain_sf"/>
</dbReference>
<name>A0A485LCY5_9STRA</name>
<dbReference type="InterPro" id="IPR052050">
    <property type="entry name" value="SecEffector_AnkRepeat"/>
</dbReference>
<reference evidence="2 3" key="1">
    <citation type="submission" date="2019-03" db="EMBL/GenBank/DDBJ databases">
        <authorList>
            <person name="Gaulin E."/>
            <person name="Dumas B."/>
        </authorList>
    </citation>
    <scope>NUCLEOTIDE SEQUENCE [LARGE SCALE GENOMIC DNA]</scope>
    <source>
        <strain evidence="2">CBS 568.67</strain>
    </source>
</reference>